<name>A0A1Y2NQ57_STRFR</name>
<reference evidence="1 2" key="1">
    <citation type="submission" date="2016-09" db="EMBL/GenBank/DDBJ databases">
        <title>Streptomyces fradiae DSM40063, a candidate organism with high potential of specific P450 cytochromes.</title>
        <authorList>
            <person name="Grumaz C."/>
            <person name="Vainshtein Y."/>
            <person name="Kirstahler P."/>
            <person name="Sohn K."/>
        </authorList>
    </citation>
    <scope>NUCLEOTIDE SEQUENCE [LARGE SCALE GENOMIC DNA]</scope>
    <source>
        <strain evidence="1 2">DSM 40063</strain>
    </source>
</reference>
<dbReference type="RefSeq" id="WP_140160891.1">
    <property type="nucleotide sequence ID" value="NZ_ASYR01000057.1"/>
</dbReference>
<accession>A0A1Y2NQ57</accession>
<dbReference type="AlphaFoldDB" id="A0A1Y2NQ57"/>
<dbReference type="Proteomes" id="UP000194318">
    <property type="component" value="Unassembled WGS sequence"/>
</dbReference>
<proteinExistence type="predicted"/>
<dbReference type="EMBL" id="MIFZ01000337">
    <property type="protein sequence ID" value="OSY49078.1"/>
    <property type="molecule type" value="Genomic_DNA"/>
</dbReference>
<sequence>MSSYRWVAEDDRLVCFESPNGGQNPAHLARADKTTRHHDDVLAQATSDINEILDRVRRENRDDEVEPSFISLPGGLMLVWARVKHPVSPDSSPEDIARVLGLKVQDVSG</sequence>
<evidence type="ECO:0000313" key="2">
    <source>
        <dbReference type="Proteomes" id="UP000194318"/>
    </source>
</evidence>
<comment type="caution">
    <text evidence="1">The sequence shown here is derived from an EMBL/GenBank/DDBJ whole genome shotgun (WGS) entry which is preliminary data.</text>
</comment>
<evidence type="ECO:0000313" key="1">
    <source>
        <dbReference type="EMBL" id="OSY49078.1"/>
    </source>
</evidence>
<gene>
    <name evidence="1" type="ORF">BG846_05317</name>
</gene>
<organism evidence="1 2">
    <name type="scientific">Streptomyces fradiae ATCC 10745 = DSM 40063</name>
    <dbReference type="NCBI Taxonomy" id="1319510"/>
    <lineage>
        <taxon>Bacteria</taxon>
        <taxon>Bacillati</taxon>
        <taxon>Actinomycetota</taxon>
        <taxon>Actinomycetes</taxon>
        <taxon>Kitasatosporales</taxon>
        <taxon>Streptomycetaceae</taxon>
        <taxon>Streptomyces</taxon>
    </lineage>
</organism>
<protein>
    <submittedName>
        <fullName evidence="1">Uncharacterized protein</fullName>
    </submittedName>
</protein>